<name>A0A1W6LAJ7_9BURK</name>
<dbReference type="PANTHER" id="PTHR43304">
    <property type="entry name" value="PHYTOCHROME-LIKE PROTEIN CPH1"/>
    <property type="match status" value="1"/>
</dbReference>
<evidence type="ECO:0000256" key="3">
    <source>
        <dbReference type="ARBA" id="ARBA00022553"/>
    </source>
</evidence>
<dbReference type="RefSeq" id="WP_157782170.1">
    <property type="nucleotide sequence ID" value="NZ_BSPR01000004.1"/>
</dbReference>
<dbReference type="AlphaFoldDB" id="A0A1W6LAJ7"/>
<sequence length="201" mass="22364">MELQFRAGPAWRQAIERGDLGVWDLRPLQETVHHSPRWKERFGFPRLHEADSTDFWRCRVHPDDLEAMLEAMRAHGAGDTPTYEARFRLRSNGSGYRLLQSRGRVVERDDAGRVSRMVGTMIDLTERPCTPRGGLVDEVPLADTAPSGGRPFHLLLTAPEPTADVAVAEANERLVASVLDLLEEACRQLQDLESRGAGAAG</sequence>
<dbReference type="OrthoDB" id="8864477at2"/>
<keyword evidence="3" id="KW-0597">Phosphoprotein</keyword>
<evidence type="ECO:0000313" key="7">
    <source>
        <dbReference type="Proteomes" id="UP000193427"/>
    </source>
</evidence>
<reference evidence="6 7" key="1">
    <citation type="submission" date="2016-04" db="EMBL/GenBank/DDBJ databases">
        <title>Complete genome sequence of natural rubber-degrading, novel Gram-negative bacterium, Rhizobacter gummiphilus strain NS21.</title>
        <authorList>
            <person name="Tabata M."/>
            <person name="Kasai D."/>
            <person name="Fukuda M."/>
        </authorList>
    </citation>
    <scope>NUCLEOTIDE SEQUENCE [LARGE SCALE GENOMIC DNA]</scope>
    <source>
        <strain evidence="6 7">NS21</strain>
    </source>
</reference>
<dbReference type="InterPro" id="IPR013655">
    <property type="entry name" value="PAS_fold_3"/>
</dbReference>
<organism evidence="6 7">
    <name type="scientific">Piscinibacter gummiphilus</name>
    <dbReference type="NCBI Taxonomy" id="946333"/>
    <lineage>
        <taxon>Bacteria</taxon>
        <taxon>Pseudomonadati</taxon>
        <taxon>Pseudomonadota</taxon>
        <taxon>Betaproteobacteria</taxon>
        <taxon>Burkholderiales</taxon>
        <taxon>Sphaerotilaceae</taxon>
        <taxon>Piscinibacter</taxon>
    </lineage>
</organism>
<dbReference type="InterPro" id="IPR035965">
    <property type="entry name" value="PAS-like_dom_sf"/>
</dbReference>
<evidence type="ECO:0000256" key="5">
    <source>
        <dbReference type="ARBA" id="ARBA00022777"/>
    </source>
</evidence>
<dbReference type="SUPFAM" id="SSF55785">
    <property type="entry name" value="PYP-like sensor domain (PAS domain)"/>
    <property type="match status" value="1"/>
</dbReference>
<comment type="catalytic activity">
    <reaction evidence="1">
        <text>ATP + protein L-histidine = ADP + protein N-phospho-L-histidine.</text>
        <dbReference type="EC" id="2.7.13.3"/>
    </reaction>
</comment>
<dbReference type="GO" id="GO:0004673">
    <property type="term" value="F:protein histidine kinase activity"/>
    <property type="evidence" value="ECO:0007669"/>
    <property type="project" value="UniProtKB-EC"/>
</dbReference>
<gene>
    <name evidence="6" type="ORF">A4W93_15805</name>
</gene>
<dbReference type="InterPro" id="IPR052162">
    <property type="entry name" value="Sensor_kinase/Photoreceptor"/>
</dbReference>
<dbReference type="EMBL" id="CP015118">
    <property type="protein sequence ID" value="ARN21244.1"/>
    <property type="molecule type" value="Genomic_DNA"/>
</dbReference>
<evidence type="ECO:0000313" key="6">
    <source>
        <dbReference type="EMBL" id="ARN21244.1"/>
    </source>
</evidence>
<dbReference type="Proteomes" id="UP000193427">
    <property type="component" value="Chromosome"/>
</dbReference>
<dbReference type="Pfam" id="PF08447">
    <property type="entry name" value="PAS_3"/>
    <property type="match status" value="1"/>
</dbReference>
<dbReference type="SMART" id="SM00086">
    <property type="entry name" value="PAC"/>
    <property type="match status" value="1"/>
</dbReference>
<dbReference type="KEGG" id="rgu:A4W93_15805"/>
<evidence type="ECO:0000256" key="2">
    <source>
        <dbReference type="ARBA" id="ARBA00012438"/>
    </source>
</evidence>
<proteinExistence type="predicted"/>
<evidence type="ECO:0000256" key="1">
    <source>
        <dbReference type="ARBA" id="ARBA00000085"/>
    </source>
</evidence>
<dbReference type="PANTHER" id="PTHR43304:SF1">
    <property type="entry name" value="PAC DOMAIN-CONTAINING PROTEIN"/>
    <property type="match status" value="1"/>
</dbReference>
<dbReference type="EC" id="2.7.13.3" evidence="2"/>
<evidence type="ECO:0000256" key="4">
    <source>
        <dbReference type="ARBA" id="ARBA00022679"/>
    </source>
</evidence>
<protein>
    <recommendedName>
        <fullName evidence="2">histidine kinase</fullName>
        <ecNumber evidence="2">2.7.13.3</ecNumber>
    </recommendedName>
</protein>
<dbReference type="InterPro" id="IPR001610">
    <property type="entry name" value="PAC"/>
</dbReference>
<keyword evidence="7" id="KW-1185">Reference proteome</keyword>
<keyword evidence="5" id="KW-0418">Kinase</keyword>
<dbReference type="Gene3D" id="3.30.450.20">
    <property type="entry name" value="PAS domain"/>
    <property type="match status" value="1"/>
</dbReference>
<dbReference type="STRING" id="946333.A4W93_15805"/>
<keyword evidence="4" id="KW-0808">Transferase</keyword>
<accession>A0A1W6LAJ7</accession>